<comment type="subunit">
    <text evidence="20">May form homooligomers. Interacts with CREBBP/CBP, EED/WAIT1, EP300/P300, NCOA6/PRIP, PPARBP/PBP and SMN.</text>
</comment>
<keyword evidence="7" id="KW-0489">Methyltransferase</keyword>
<dbReference type="Proteomes" id="UP000000768">
    <property type="component" value="Chromosome 10"/>
</dbReference>
<keyword evidence="11" id="KW-0804">Transcription</keyword>
<evidence type="ECO:0000256" key="17">
    <source>
        <dbReference type="ARBA" id="ARBA00049075"/>
    </source>
</evidence>
<dbReference type="GO" id="GO:0005737">
    <property type="term" value="C:cytoplasm"/>
    <property type="evidence" value="ECO:0007669"/>
    <property type="project" value="UniProtKB-SubCell"/>
</dbReference>
<evidence type="ECO:0000256" key="14">
    <source>
        <dbReference type="ARBA" id="ARBA00047418"/>
    </source>
</evidence>
<dbReference type="SUPFAM" id="SSF53335">
    <property type="entry name" value="S-adenosyl-L-methionine-dependent methyltransferases"/>
    <property type="match status" value="1"/>
</dbReference>
<dbReference type="GO" id="GO:0005730">
    <property type="term" value="C:nucleolus"/>
    <property type="evidence" value="ECO:0007669"/>
    <property type="project" value="UniProtKB-SubCell"/>
</dbReference>
<comment type="catalytic activity">
    <reaction evidence="17">
        <text>a 5'-end (N(7)-methyl 5'-triphosphoguanosine)-ribonucleoside in snRNA + S-adenosyl-L-methionine = a 5'-end (N(2),N(7)-dimethyl 5'-triphosphoguanosine)-ribonucleoside in snRNA + S-adenosyl-L-homocysteine + H(+)</text>
        <dbReference type="Rhea" id="RHEA:78471"/>
        <dbReference type="Rhea" id="RHEA-COMP:19085"/>
        <dbReference type="Rhea" id="RHEA-COMP:19087"/>
        <dbReference type="ChEBI" id="CHEBI:15378"/>
        <dbReference type="ChEBI" id="CHEBI:57856"/>
        <dbReference type="ChEBI" id="CHEBI:59789"/>
        <dbReference type="ChEBI" id="CHEBI:156461"/>
        <dbReference type="ChEBI" id="CHEBI:172880"/>
    </reaction>
    <physiologicalReaction direction="left-to-right" evidence="17">
        <dbReference type="Rhea" id="RHEA:78472"/>
    </physiologicalReaction>
</comment>
<evidence type="ECO:0000256" key="16">
    <source>
        <dbReference type="ARBA" id="ARBA00048763"/>
    </source>
</evidence>
<keyword evidence="25" id="KW-1185">Reference proteome</keyword>
<keyword evidence="12" id="KW-0539">Nucleus</keyword>
<evidence type="ECO:0000256" key="6">
    <source>
        <dbReference type="ARBA" id="ARBA00022553"/>
    </source>
</evidence>
<comment type="subcellular location">
    <subcellularLocation>
        <location evidence="2">Cytoplasm</location>
    </subcellularLocation>
    <subcellularLocation>
        <location evidence="1">Nucleus</location>
        <location evidence="1">Cajal body</location>
    </subcellularLocation>
    <subcellularLocation>
        <location evidence="3">Nucleus</location>
        <location evidence="3">Nucleolus</location>
    </subcellularLocation>
</comment>
<evidence type="ECO:0000256" key="20">
    <source>
        <dbReference type="ARBA" id="ARBA00064494"/>
    </source>
</evidence>
<organism evidence="24 25">
    <name type="scientific">Sorghum bicolor</name>
    <name type="common">Sorghum</name>
    <name type="synonym">Sorghum vulgare</name>
    <dbReference type="NCBI Taxonomy" id="4558"/>
    <lineage>
        <taxon>Eukaryota</taxon>
        <taxon>Viridiplantae</taxon>
        <taxon>Streptophyta</taxon>
        <taxon>Embryophyta</taxon>
        <taxon>Tracheophyta</taxon>
        <taxon>Spermatophyta</taxon>
        <taxon>Magnoliopsida</taxon>
        <taxon>Liliopsida</taxon>
        <taxon>Poales</taxon>
        <taxon>Poaceae</taxon>
        <taxon>PACMAD clade</taxon>
        <taxon>Panicoideae</taxon>
        <taxon>Andropogonodae</taxon>
        <taxon>Andropogoneae</taxon>
        <taxon>Sorghinae</taxon>
        <taxon>Sorghum</taxon>
    </lineage>
</organism>
<proteinExistence type="inferred from homology"/>
<feature type="compositionally biased region" description="Basic residues" evidence="23">
    <location>
        <begin position="45"/>
        <end position="57"/>
    </location>
</feature>
<comment type="catalytic activity">
    <reaction evidence="16">
        <text>a 5'-end (N(2),N(7)-dimethyl 5'-triphosphoguanosine)-ribonucleoside in snRNA + S-adenosyl-L-methionine = a 5'-end (N(2),N(2),N(7)-trimethyl 5'-triphosphoguanosine)-ribonucleoside in snRNA + S-adenosyl-L-homocysteine + H(+)</text>
        <dbReference type="Rhea" id="RHEA:78479"/>
        <dbReference type="Rhea" id="RHEA-COMP:19087"/>
        <dbReference type="Rhea" id="RHEA-COMP:19089"/>
        <dbReference type="ChEBI" id="CHEBI:15378"/>
        <dbReference type="ChEBI" id="CHEBI:57856"/>
        <dbReference type="ChEBI" id="CHEBI:59789"/>
        <dbReference type="ChEBI" id="CHEBI:167623"/>
        <dbReference type="ChEBI" id="CHEBI:172880"/>
    </reaction>
    <physiologicalReaction direction="left-to-right" evidence="16">
        <dbReference type="Rhea" id="RHEA:78480"/>
    </physiologicalReaction>
</comment>
<comment type="function">
    <text evidence="19">Catalyzes the 2 serial methylation steps for the conversion of the 7-monomethylguanosine (m(7)G) caps of snRNAs and snoRNAs to a 2,2,7-trimethylguanosine (m(2,2,7)G) cap structure. The enzyme is specific for guanine, and N7 methylation must precede N2 methylation. Hypermethylation of the m7G cap of U snRNAs leads to their concentration in nuclear foci, their colocalization with coilin and the formation of canonical Cajal bodies (CBs). Plays a role in transcriptional regulation.</text>
</comment>
<dbReference type="AlphaFoldDB" id="A0A1W0VRU6"/>
<dbReference type="FunCoup" id="A0A1W0VRU6">
    <property type="interactions" value="250"/>
</dbReference>
<evidence type="ECO:0000256" key="18">
    <source>
        <dbReference type="ARBA" id="ARBA00049790"/>
    </source>
</evidence>
<dbReference type="OrthoDB" id="194443at2759"/>
<reference evidence="24 25" key="1">
    <citation type="journal article" date="2009" name="Nature">
        <title>The Sorghum bicolor genome and the diversification of grasses.</title>
        <authorList>
            <person name="Paterson A.H."/>
            <person name="Bowers J.E."/>
            <person name="Bruggmann R."/>
            <person name="Dubchak I."/>
            <person name="Grimwood J."/>
            <person name="Gundlach H."/>
            <person name="Haberer G."/>
            <person name="Hellsten U."/>
            <person name="Mitros T."/>
            <person name="Poliakov A."/>
            <person name="Schmutz J."/>
            <person name="Spannagl M."/>
            <person name="Tang H."/>
            <person name="Wang X."/>
            <person name="Wicker T."/>
            <person name="Bharti A.K."/>
            <person name="Chapman J."/>
            <person name="Feltus F.A."/>
            <person name="Gowik U."/>
            <person name="Grigoriev I.V."/>
            <person name="Lyons E."/>
            <person name="Maher C.A."/>
            <person name="Martis M."/>
            <person name="Narechania A."/>
            <person name="Otillar R.P."/>
            <person name="Penning B.W."/>
            <person name="Salamov A.A."/>
            <person name="Wang Y."/>
            <person name="Zhang L."/>
            <person name="Carpita N.C."/>
            <person name="Freeling M."/>
            <person name="Gingle A.R."/>
            <person name="Hash C.T."/>
            <person name="Keller B."/>
            <person name="Klein P."/>
            <person name="Kresovich S."/>
            <person name="McCann M.C."/>
            <person name="Ming R."/>
            <person name="Peterson D.G."/>
            <person name="Mehboob-ur-Rahman"/>
            <person name="Ware D."/>
            <person name="Westhoff P."/>
            <person name="Mayer K.F."/>
            <person name="Messing J."/>
            <person name="Rokhsar D.S."/>
        </authorList>
    </citation>
    <scope>NUCLEOTIDE SEQUENCE [LARGE SCALE GENOMIC DNA]</scope>
    <source>
        <strain evidence="25">cv. BTx623</strain>
    </source>
</reference>
<evidence type="ECO:0000256" key="22">
    <source>
        <dbReference type="ARBA" id="ARBA00081504"/>
    </source>
</evidence>
<evidence type="ECO:0000256" key="8">
    <source>
        <dbReference type="ARBA" id="ARBA00022679"/>
    </source>
</evidence>
<accession>A0A1W0VRU6</accession>
<evidence type="ECO:0000256" key="5">
    <source>
        <dbReference type="ARBA" id="ARBA00022490"/>
    </source>
</evidence>
<dbReference type="EMBL" id="CM000769">
    <property type="protein sequence ID" value="OQU75980.1"/>
    <property type="molecule type" value="Genomic_DNA"/>
</dbReference>
<dbReference type="InterPro" id="IPR019012">
    <property type="entry name" value="RNA_cap_Gua-N2-MeTrfase"/>
</dbReference>
<evidence type="ECO:0000256" key="9">
    <source>
        <dbReference type="ARBA" id="ARBA00022691"/>
    </source>
</evidence>
<evidence type="ECO:0000256" key="12">
    <source>
        <dbReference type="ARBA" id="ARBA00023242"/>
    </source>
</evidence>
<feature type="compositionally biased region" description="Basic and acidic residues" evidence="23">
    <location>
        <begin position="58"/>
        <end position="80"/>
    </location>
</feature>
<dbReference type="GO" id="GO:0036261">
    <property type="term" value="P:7-methylguanosine cap hypermethylation"/>
    <property type="evidence" value="ECO:0000318"/>
    <property type="project" value="GO_Central"/>
</dbReference>
<name>A0A1W0VRU6_SORBI</name>
<evidence type="ECO:0000256" key="13">
    <source>
        <dbReference type="ARBA" id="ARBA00025783"/>
    </source>
</evidence>
<protein>
    <recommendedName>
        <fullName evidence="4">Trimethylguanosine synthase</fullName>
    </recommendedName>
    <alternativeName>
        <fullName evidence="18">Cap-specific guanine-N(2) methyltransferase</fullName>
    </alternativeName>
    <alternativeName>
        <fullName evidence="21">Nuclear receptor coactivator 6-interacting protein</fullName>
    </alternativeName>
    <alternativeName>
        <fullName evidence="22">PRIP-interacting protein with methyltransferase motif</fullName>
    </alternativeName>
</protein>
<evidence type="ECO:0000256" key="21">
    <source>
        <dbReference type="ARBA" id="ARBA00079339"/>
    </source>
</evidence>
<dbReference type="Gramene" id="OQU75980">
    <property type="protein sequence ID" value="OQU75980"/>
    <property type="gene ID" value="SORBI_3010G067950"/>
</dbReference>
<dbReference type="CDD" id="cd02440">
    <property type="entry name" value="AdoMet_MTases"/>
    <property type="match status" value="1"/>
</dbReference>
<evidence type="ECO:0000313" key="24">
    <source>
        <dbReference type="EMBL" id="OQU75980.1"/>
    </source>
</evidence>
<dbReference type="GO" id="GO:0015030">
    <property type="term" value="C:Cajal body"/>
    <property type="evidence" value="ECO:0007669"/>
    <property type="project" value="UniProtKB-SubCell"/>
</dbReference>
<dbReference type="Gene3D" id="3.40.50.150">
    <property type="entry name" value="Vaccinia Virus protein VP39"/>
    <property type="match status" value="1"/>
</dbReference>
<dbReference type="PANTHER" id="PTHR14741:SF41">
    <property type="entry name" value="TRIMETHYLGUANOSINE SYNTHASE"/>
    <property type="match status" value="1"/>
</dbReference>
<gene>
    <name evidence="24" type="ORF">SORBI_3010G067950</name>
</gene>
<evidence type="ECO:0000313" key="25">
    <source>
        <dbReference type="Proteomes" id="UP000000768"/>
    </source>
</evidence>
<dbReference type="Pfam" id="PF09445">
    <property type="entry name" value="Methyltransf_15"/>
    <property type="match status" value="1"/>
</dbReference>
<dbReference type="GO" id="GO:0071164">
    <property type="term" value="F:RNA cap trimethylguanosine synthase activity"/>
    <property type="evidence" value="ECO:0000318"/>
    <property type="project" value="GO_Central"/>
</dbReference>
<evidence type="ECO:0000256" key="11">
    <source>
        <dbReference type="ARBA" id="ARBA00023163"/>
    </source>
</evidence>
<dbReference type="STRING" id="4558.A0A1W0VRU6"/>
<keyword evidence="8" id="KW-0808">Transferase</keyword>
<dbReference type="InParanoid" id="A0A1W0VRU6"/>
<evidence type="ECO:0000256" key="3">
    <source>
        <dbReference type="ARBA" id="ARBA00004604"/>
    </source>
</evidence>
<reference evidence="25" key="2">
    <citation type="journal article" date="2018" name="Plant J.">
        <title>The Sorghum bicolor reference genome: improved assembly, gene annotations, a transcriptome atlas, and signatures of genome organization.</title>
        <authorList>
            <person name="McCormick R.F."/>
            <person name="Truong S.K."/>
            <person name="Sreedasyam A."/>
            <person name="Jenkins J."/>
            <person name="Shu S."/>
            <person name="Sims D."/>
            <person name="Kennedy M."/>
            <person name="Amirebrahimi M."/>
            <person name="Weers B.D."/>
            <person name="McKinley B."/>
            <person name="Mattison A."/>
            <person name="Morishige D.T."/>
            <person name="Grimwood J."/>
            <person name="Schmutz J."/>
            <person name="Mullet J.E."/>
        </authorList>
    </citation>
    <scope>NUCLEOTIDE SEQUENCE [LARGE SCALE GENOMIC DNA]</scope>
    <source>
        <strain evidence="25">cv. BTx623</strain>
    </source>
</reference>
<evidence type="ECO:0000256" key="2">
    <source>
        <dbReference type="ARBA" id="ARBA00004496"/>
    </source>
</evidence>
<dbReference type="FunFam" id="3.40.50.150:FF:000066">
    <property type="entry name" value="Trimethylguanosine synthase 1"/>
    <property type="match status" value="1"/>
</dbReference>
<keyword evidence="6" id="KW-0597">Phosphoprotein</keyword>
<keyword evidence="9" id="KW-0949">S-adenosyl-L-methionine</keyword>
<evidence type="ECO:0000256" key="4">
    <source>
        <dbReference type="ARBA" id="ARBA00018517"/>
    </source>
</evidence>
<keyword evidence="10" id="KW-0805">Transcription regulation</keyword>
<evidence type="ECO:0000256" key="23">
    <source>
        <dbReference type="SAM" id="MobiDB-lite"/>
    </source>
</evidence>
<evidence type="ECO:0000256" key="15">
    <source>
        <dbReference type="ARBA" id="ARBA00048740"/>
    </source>
</evidence>
<evidence type="ECO:0000256" key="19">
    <source>
        <dbReference type="ARBA" id="ARBA00057179"/>
    </source>
</evidence>
<feature type="region of interest" description="Disordered" evidence="23">
    <location>
        <begin position="38"/>
        <end position="89"/>
    </location>
</feature>
<dbReference type="eggNOG" id="KOG2730">
    <property type="taxonomic scope" value="Eukaryota"/>
</dbReference>
<comment type="catalytic activity">
    <reaction evidence="14">
        <text>a 5'-end (N(2),N(7)-dimethyl 5'-triphosphoguanosine)-ribonucleoside in snoRNA + S-adenosyl-L-methionine = a 5'-end (N(2),N(2),N(7)-trimethyl 5'-triphosphoguanosine)-ribonucleoside in snoRNA + S-adenosyl-L-homocysteine + H(+)</text>
        <dbReference type="Rhea" id="RHEA:78507"/>
        <dbReference type="Rhea" id="RHEA-COMP:19088"/>
        <dbReference type="Rhea" id="RHEA-COMP:19090"/>
        <dbReference type="ChEBI" id="CHEBI:15378"/>
        <dbReference type="ChEBI" id="CHEBI:57856"/>
        <dbReference type="ChEBI" id="CHEBI:59789"/>
        <dbReference type="ChEBI" id="CHEBI:167623"/>
        <dbReference type="ChEBI" id="CHEBI:172880"/>
    </reaction>
    <physiologicalReaction direction="left-to-right" evidence="14">
        <dbReference type="Rhea" id="RHEA:78508"/>
    </physiologicalReaction>
</comment>
<dbReference type="PANTHER" id="PTHR14741">
    <property type="entry name" value="S-ADENOSYLMETHIONINE-DEPENDENT METHYLTRANSFERASE RELATED"/>
    <property type="match status" value="1"/>
</dbReference>
<evidence type="ECO:0000256" key="10">
    <source>
        <dbReference type="ARBA" id="ARBA00023015"/>
    </source>
</evidence>
<dbReference type="OMA" id="MERYRMQ"/>
<sequence>MAKRSAAAAAPEFRSRRGARAHAVRLLQRIHHRFLRLLGATAPKTGRRTAKSARKVARPREPKSLRAADEKQEQDVEARSPDAAATDASASASEAAVAGKYWAHRYSLFNLYDRGVRMDAEGWYSATPESIAASQASRAAPGDLVVDAFAGCGGNSIQFAARGCYVVAVEIDPRKVELAAHNARVYGVEDRIEFIVGDFFRLAPLLKADLVFLSPPWGGPSYIQAPVYTLDMLKPKDGYETFQAAQKIAPNVMMFLPRTVDVTQVEELSWLSCPPLDFESEENYVQHRFKGITAYFGRR</sequence>
<dbReference type="InterPro" id="IPR029063">
    <property type="entry name" value="SAM-dependent_MTases_sf"/>
</dbReference>
<evidence type="ECO:0000256" key="7">
    <source>
        <dbReference type="ARBA" id="ARBA00022603"/>
    </source>
</evidence>
<comment type="similarity">
    <text evidence="13">Belongs to the methyltransferase superfamily. Trimethylguanosine synthase family.</text>
</comment>
<keyword evidence="5" id="KW-0963">Cytoplasm</keyword>
<comment type="catalytic activity">
    <reaction evidence="15">
        <text>a 5'-end (N(7)-methyl 5'-triphosphoguanosine)-ribonucleoside in snoRNA + S-adenosyl-L-methionine = a 5'-end (N(2),N(7)-dimethyl 5'-triphosphoguanosine)-ribonucleoside in snoRNA + S-adenosyl-L-homocysteine + H(+)</text>
        <dbReference type="Rhea" id="RHEA:78475"/>
        <dbReference type="Rhea" id="RHEA-COMP:19086"/>
        <dbReference type="Rhea" id="RHEA-COMP:19088"/>
        <dbReference type="ChEBI" id="CHEBI:15378"/>
        <dbReference type="ChEBI" id="CHEBI:57856"/>
        <dbReference type="ChEBI" id="CHEBI:59789"/>
        <dbReference type="ChEBI" id="CHEBI:156461"/>
        <dbReference type="ChEBI" id="CHEBI:172880"/>
    </reaction>
    <physiologicalReaction direction="left-to-right" evidence="15">
        <dbReference type="Rhea" id="RHEA:78476"/>
    </physiologicalReaction>
</comment>
<evidence type="ECO:0000256" key="1">
    <source>
        <dbReference type="ARBA" id="ARBA00004408"/>
    </source>
</evidence>
<dbReference type="GO" id="GO:0005634">
    <property type="term" value="C:nucleus"/>
    <property type="evidence" value="ECO:0000318"/>
    <property type="project" value="GO_Central"/>
</dbReference>